<organism evidence="1 2">
    <name type="scientific">Schleiferilactobacillus harbinensis DSM 16991</name>
    <dbReference type="NCBI Taxonomy" id="1122147"/>
    <lineage>
        <taxon>Bacteria</taxon>
        <taxon>Bacillati</taxon>
        <taxon>Bacillota</taxon>
        <taxon>Bacilli</taxon>
        <taxon>Lactobacillales</taxon>
        <taxon>Lactobacillaceae</taxon>
        <taxon>Schleiferilactobacillus</taxon>
    </lineage>
</organism>
<sequence>MLTKTRKQGNSLTLTVPKEFQIPEGETMEPELTDKGIFYRFVDKEDDFFDFTNDILKDLLDEGYAGTALLDEFKKRKSAIPKAFKEMRTHTTGHIMTREEFEKEVGL</sequence>
<evidence type="ECO:0008006" key="3">
    <source>
        <dbReference type="Google" id="ProtNLM"/>
    </source>
</evidence>
<dbReference type="PATRIC" id="fig|1122147.4.peg.1083"/>
<dbReference type="RefSeq" id="WP_027829174.1">
    <property type="nucleotide sequence ID" value="NZ_AUEH01000043.1"/>
</dbReference>
<name>A0A0R1XGA8_9LACO</name>
<dbReference type="eggNOG" id="ENOG50345AE">
    <property type="taxonomic scope" value="Bacteria"/>
</dbReference>
<dbReference type="AlphaFoldDB" id="A0A0R1XGA8"/>
<dbReference type="OrthoDB" id="71707at2"/>
<evidence type="ECO:0000313" key="2">
    <source>
        <dbReference type="Proteomes" id="UP000050949"/>
    </source>
</evidence>
<accession>A0A0R1XGA8</accession>
<protein>
    <recommendedName>
        <fullName evidence="3">Toxin-antitoxin system</fullName>
    </recommendedName>
</protein>
<proteinExistence type="predicted"/>
<comment type="caution">
    <text evidence="1">The sequence shown here is derived from an EMBL/GenBank/DDBJ whole genome shotgun (WGS) entry which is preliminary data.</text>
</comment>
<dbReference type="Proteomes" id="UP000050949">
    <property type="component" value="Unassembled WGS sequence"/>
</dbReference>
<gene>
    <name evidence="1" type="ORF">FC91_GL001045</name>
</gene>
<reference evidence="1 2" key="1">
    <citation type="journal article" date="2015" name="Genome Announc.">
        <title>Expanding the biotechnology potential of lactobacilli through comparative genomics of 213 strains and associated genera.</title>
        <authorList>
            <person name="Sun Z."/>
            <person name="Harris H.M."/>
            <person name="McCann A."/>
            <person name="Guo C."/>
            <person name="Argimon S."/>
            <person name="Zhang W."/>
            <person name="Yang X."/>
            <person name="Jeffery I.B."/>
            <person name="Cooney J.C."/>
            <person name="Kagawa T.F."/>
            <person name="Liu W."/>
            <person name="Song Y."/>
            <person name="Salvetti E."/>
            <person name="Wrobel A."/>
            <person name="Rasinkangas P."/>
            <person name="Parkhill J."/>
            <person name="Rea M.C."/>
            <person name="O'Sullivan O."/>
            <person name="Ritari J."/>
            <person name="Douillard F.P."/>
            <person name="Paul Ross R."/>
            <person name="Yang R."/>
            <person name="Briner A.E."/>
            <person name="Felis G.E."/>
            <person name="de Vos W.M."/>
            <person name="Barrangou R."/>
            <person name="Klaenhammer T.R."/>
            <person name="Caufield P.W."/>
            <person name="Cui Y."/>
            <person name="Zhang H."/>
            <person name="O'Toole P.W."/>
        </authorList>
    </citation>
    <scope>NUCLEOTIDE SEQUENCE [LARGE SCALE GENOMIC DNA]</scope>
    <source>
        <strain evidence="1 2">DSM 16991</strain>
    </source>
</reference>
<dbReference type="EMBL" id="AZFW01000018">
    <property type="protein sequence ID" value="KRM29088.1"/>
    <property type="molecule type" value="Genomic_DNA"/>
</dbReference>
<evidence type="ECO:0000313" key="1">
    <source>
        <dbReference type="EMBL" id="KRM29088.1"/>
    </source>
</evidence>